<feature type="transmembrane region" description="Helical" evidence="1">
    <location>
        <begin position="96"/>
        <end position="118"/>
    </location>
</feature>
<dbReference type="RefSeq" id="WP_101587056.1">
    <property type="nucleotide sequence ID" value="NZ_FXZM01000001.1"/>
</dbReference>
<protein>
    <recommendedName>
        <fullName evidence="4">ABC-2 family transporter protein</fullName>
    </recommendedName>
</protein>
<feature type="transmembrane region" description="Helical" evidence="1">
    <location>
        <begin position="15"/>
        <end position="36"/>
    </location>
</feature>
<feature type="transmembrane region" description="Helical" evidence="1">
    <location>
        <begin position="184"/>
        <end position="211"/>
    </location>
</feature>
<name>A0A2H1L1U7_9MICO</name>
<dbReference type="OrthoDB" id="4399269at2"/>
<sequence>MITTLLAHEWQRTRVMVGAVTGIALLVVGAAALLIAPGWPGLSLFGILLGAAVLCGYVPVLQVLLAVDYWRSSYGRTGYFTQTLPIRGGTIFAAKFLHMNLVILAGLLVTVLLVPLYWWGLASGGMVDLGLFAAVRELWATITAVLSPLLMLGAVAAFLGLMLSGQAMYTFSASIGSETPINRLGFGGPVVVYLVLYGISQVLTFAALFAIPLGIGMTGDGLGLVRFDVLAEVTGGAESDEVMPVAFLAPLLLIGALCVWRTAHSWNRKVALT</sequence>
<proteinExistence type="predicted"/>
<evidence type="ECO:0000313" key="3">
    <source>
        <dbReference type="Proteomes" id="UP000234462"/>
    </source>
</evidence>
<evidence type="ECO:0000256" key="1">
    <source>
        <dbReference type="SAM" id="Phobius"/>
    </source>
</evidence>
<accession>A0A2H1L1U7</accession>
<dbReference type="Proteomes" id="UP000234462">
    <property type="component" value="Unassembled WGS sequence"/>
</dbReference>
<gene>
    <name evidence="2" type="ORF">BJEO58_00278</name>
</gene>
<keyword evidence="1" id="KW-0812">Transmembrane</keyword>
<dbReference type="AlphaFoldDB" id="A0A2H1L1U7"/>
<feature type="transmembrane region" description="Helical" evidence="1">
    <location>
        <begin position="138"/>
        <end position="163"/>
    </location>
</feature>
<evidence type="ECO:0008006" key="4">
    <source>
        <dbReference type="Google" id="ProtNLM"/>
    </source>
</evidence>
<evidence type="ECO:0000313" key="2">
    <source>
        <dbReference type="EMBL" id="SMY10705.1"/>
    </source>
</evidence>
<keyword evidence="3" id="KW-1185">Reference proteome</keyword>
<keyword evidence="1" id="KW-1133">Transmembrane helix</keyword>
<dbReference type="EMBL" id="FXZM01000001">
    <property type="protein sequence ID" value="SMY10705.1"/>
    <property type="molecule type" value="Genomic_DNA"/>
</dbReference>
<keyword evidence="1" id="KW-0472">Membrane</keyword>
<feature type="transmembrane region" description="Helical" evidence="1">
    <location>
        <begin position="42"/>
        <end position="67"/>
    </location>
</feature>
<feature type="transmembrane region" description="Helical" evidence="1">
    <location>
        <begin position="242"/>
        <end position="260"/>
    </location>
</feature>
<organism evidence="2 3">
    <name type="scientific">Brevibacterium jeotgali</name>
    <dbReference type="NCBI Taxonomy" id="1262550"/>
    <lineage>
        <taxon>Bacteria</taxon>
        <taxon>Bacillati</taxon>
        <taxon>Actinomycetota</taxon>
        <taxon>Actinomycetes</taxon>
        <taxon>Micrococcales</taxon>
        <taxon>Brevibacteriaceae</taxon>
        <taxon>Brevibacterium</taxon>
    </lineage>
</organism>
<reference evidence="3" key="1">
    <citation type="submission" date="2017-03" db="EMBL/GenBank/DDBJ databases">
        <authorList>
            <person name="Monnet C."/>
        </authorList>
    </citation>
    <scope>NUCLEOTIDE SEQUENCE [LARGE SCALE GENOMIC DNA]</scope>
    <source>
        <strain evidence="3">SJ5-8</strain>
    </source>
</reference>